<reference evidence="5" key="1">
    <citation type="submission" date="2023-04" db="EMBL/GenBank/DDBJ databases">
        <title>Black Yeasts Isolated from many extreme environments.</title>
        <authorList>
            <person name="Coleine C."/>
            <person name="Stajich J.E."/>
            <person name="Selbmann L."/>
        </authorList>
    </citation>
    <scope>NUCLEOTIDE SEQUENCE</scope>
    <source>
        <strain evidence="5">CCFEE 5312</strain>
    </source>
</reference>
<evidence type="ECO:0000256" key="1">
    <source>
        <dbReference type="ARBA" id="ARBA00009407"/>
    </source>
</evidence>
<name>A0AAJ0LX77_9PEZI</name>
<dbReference type="InterPro" id="IPR031313">
    <property type="entry name" value="Sin1_PH_dom"/>
</dbReference>
<evidence type="ECO:0000256" key="2">
    <source>
        <dbReference type="SAM" id="MobiDB-lite"/>
    </source>
</evidence>
<evidence type="ECO:0000259" key="3">
    <source>
        <dbReference type="Pfam" id="PF16978"/>
    </source>
</evidence>
<evidence type="ECO:0000313" key="6">
    <source>
        <dbReference type="Proteomes" id="UP001271007"/>
    </source>
</evidence>
<feature type="region of interest" description="Disordered" evidence="2">
    <location>
        <begin position="87"/>
        <end position="293"/>
    </location>
</feature>
<organism evidence="5 6">
    <name type="scientific">Extremus antarcticus</name>
    <dbReference type="NCBI Taxonomy" id="702011"/>
    <lineage>
        <taxon>Eukaryota</taxon>
        <taxon>Fungi</taxon>
        <taxon>Dikarya</taxon>
        <taxon>Ascomycota</taxon>
        <taxon>Pezizomycotina</taxon>
        <taxon>Dothideomycetes</taxon>
        <taxon>Dothideomycetidae</taxon>
        <taxon>Mycosphaerellales</taxon>
        <taxon>Extremaceae</taxon>
        <taxon>Extremus</taxon>
    </lineage>
</organism>
<evidence type="ECO:0000259" key="4">
    <source>
        <dbReference type="Pfam" id="PF16979"/>
    </source>
</evidence>
<dbReference type="Proteomes" id="UP001271007">
    <property type="component" value="Unassembled WGS sequence"/>
</dbReference>
<gene>
    <name evidence="5" type="primary">AVO1</name>
    <name evidence="5" type="ORF">LTR09_000453</name>
</gene>
<dbReference type="AlphaFoldDB" id="A0AAJ0LX77"/>
<feature type="compositionally biased region" description="Polar residues" evidence="2">
    <location>
        <begin position="223"/>
        <end position="234"/>
    </location>
</feature>
<sequence length="914" mass="96858">MSLLLNEDFTTYQLRLSFLTHHRHVGDGVGERLINLPTGVLNNPAFRAAGWLPDTQAVKRCYSPPIPTTGAAGADAASYFRAPTRARGISLEEGGGERDEGAGGMVTGRAGSEDTIPAGALMAANERKRRQRTRREMLDEEDSSDLESDESDDEEKSAARGIQFAKMPVRDRSKSSPTKPLDGDDGPALMITSPSRPPEAVGQGLRRGSLGQVEAIKQRARRGTTTSSEMSSDNDSLDPGAFGRKLPGRPGGQRRVHLAERIQEEEVPLPGREEDEGGESELDSDVGEASDLSDEFEVDAGTADSTSLLGLGVVGVQGISSDISPLKAPPSMPLAVKAQPADASLGNQEGAVAVKPLPKLPPGQRITSLAPPSLITMALKGDSPGQSNDKPFQRFAGLSGKGEASPLWIKIYAPFSSTPSRALEVPMRRQKEGEKVKVTDLIGLSLWRYNEEDFEPAVGDDGDGEANINRWTLRIVEDEEVDFDFPALVRTRPVTDFTSNNNRPPQRRARDMPWDEFGLVRATDEQFKDNEALTPSIGTSAIGTPNTSAMPTPRLGPSDTQQRPTTALRADTDHSAQISRSATPALQAPRHPITGPSFASSALRKETGNALDLPQRDEAQSTPRIGPPKTITLHFTDPNTFSSTTLTIETTTDTYIAEILAEGCRKLQLEKALYVLKVHGTQTVAPSDRTVEALGEKLSLDLVRRRFIGAGAGGDGMFGLGLSGSPGSSSPNAPLELDNLTTPGGGPASGGRRGKKGTGGLYPTAATHYANPGPTLNLGLGLGLGLDIGGKKYSVLRKQPLSFAPSHPRTLIITPEYLQILPAAPPGTPGVMGQAGAGGGKVTNVAMGSIVGVKVSRKHPRIVRVLVYRAGVSAPGAAGAAGAQETKRYDFECETAAVAAEVVRDVRKALEGLE</sequence>
<feature type="domain" description="SIN1-type PH" evidence="4">
    <location>
        <begin position="791"/>
        <end position="911"/>
    </location>
</feature>
<comment type="caution">
    <text evidence="5">The sequence shown here is derived from an EMBL/GenBank/DDBJ whole genome shotgun (WGS) entry which is preliminary data.</text>
</comment>
<dbReference type="Pfam" id="PF16978">
    <property type="entry name" value="CRIM"/>
    <property type="match status" value="1"/>
</dbReference>
<dbReference type="PANTHER" id="PTHR13335:SF1">
    <property type="entry name" value="TARGET OF RAPAMYCIN COMPLEX 2 SUBUNIT MAPKAP1"/>
    <property type="match status" value="1"/>
</dbReference>
<dbReference type="EMBL" id="JAWDJX010000001">
    <property type="protein sequence ID" value="KAK3058888.1"/>
    <property type="molecule type" value="Genomic_DNA"/>
</dbReference>
<dbReference type="Gene3D" id="2.30.29.30">
    <property type="entry name" value="Pleckstrin-homology domain (PH domain)/Phosphotyrosine-binding domain (PTB)"/>
    <property type="match status" value="1"/>
</dbReference>
<dbReference type="InterPro" id="IPR031567">
    <property type="entry name" value="CRIM_dom"/>
</dbReference>
<feature type="compositionally biased region" description="Acidic residues" evidence="2">
    <location>
        <begin position="138"/>
        <end position="155"/>
    </location>
</feature>
<feature type="domain" description="CRIM" evidence="3">
    <location>
        <begin position="373"/>
        <end position="531"/>
    </location>
</feature>
<dbReference type="InterPro" id="IPR008828">
    <property type="entry name" value="Sin1/Avo1"/>
</dbReference>
<dbReference type="GO" id="GO:0005886">
    <property type="term" value="C:plasma membrane"/>
    <property type="evidence" value="ECO:0007669"/>
    <property type="project" value="TreeGrafter"/>
</dbReference>
<feature type="compositionally biased region" description="Polar residues" evidence="2">
    <location>
        <begin position="575"/>
        <end position="584"/>
    </location>
</feature>
<proteinExistence type="inferred from homology"/>
<dbReference type="GO" id="GO:0031932">
    <property type="term" value="C:TORC2 complex"/>
    <property type="evidence" value="ECO:0007669"/>
    <property type="project" value="InterPro"/>
</dbReference>
<feature type="compositionally biased region" description="Polar residues" evidence="2">
    <location>
        <begin position="536"/>
        <end position="550"/>
    </location>
</feature>
<dbReference type="GO" id="GO:0005737">
    <property type="term" value="C:cytoplasm"/>
    <property type="evidence" value="ECO:0007669"/>
    <property type="project" value="TreeGrafter"/>
</dbReference>
<dbReference type="Pfam" id="PF16979">
    <property type="entry name" value="SIN1_PH"/>
    <property type="match status" value="1"/>
</dbReference>
<keyword evidence="5" id="KW-0418">Kinase</keyword>
<dbReference type="GO" id="GO:0038203">
    <property type="term" value="P:TORC2 signaling"/>
    <property type="evidence" value="ECO:0007669"/>
    <property type="project" value="TreeGrafter"/>
</dbReference>
<dbReference type="GO" id="GO:0016301">
    <property type="term" value="F:kinase activity"/>
    <property type="evidence" value="ECO:0007669"/>
    <property type="project" value="UniProtKB-KW"/>
</dbReference>
<feature type="compositionally biased region" description="Acidic residues" evidence="2">
    <location>
        <begin position="265"/>
        <end position="293"/>
    </location>
</feature>
<dbReference type="GO" id="GO:0005546">
    <property type="term" value="F:phosphatidylinositol-4,5-bisphosphate binding"/>
    <property type="evidence" value="ECO:0007669"/>
    <property type="project" value="TreeGrafter"/>
</dbReference>
<dbReference type="PANTHER" id="PTHR13335">
    <property type="entry name" value="TARGET OF RAPAMYCIN COMPLEX 2 SUBUNIT MAPKAP1"/>
    <property type="match status" value="1"/>
</dbReference>
<keyword evidence="6" id="KW-1185">Reference proteome</keyword>
<accession>A0AAJ0LX77</accession>
<feature type="region of interest" description="Disordered" evidence="2">
    <location>
        <begin position="535"/>
        <end position="600"/>
    </location>
</feature>
<keyword evidence="5" id="KW-0808">Transferase</keyword>
<evidence type="ECO:0000313" key="5">
    <source>
        <dbReference type="EMBL" id="KAK3058888.1"/>
    </source>
</evidence>
<protein>
    <submittedName>
        <fullName evidence="5">Component of a membrane-bound complex containing the Tor2p kinase</fullName>
    </submittedName>
</protein>
<comment type="similarity">
    <text evidence="1">Belongs to the SIN1 family.</text>
</comment>
<feature type="region of interest" description="Disordered" evidence="2">
    <location>
        <begin position="723"/>
        <end position="758"/>
    </location>
</feature>
<dbReference type="InterPro" id="IPR011993">
    <property type="entry name" value="PH-like_dom_sf"/>
</dbReference>